<evidence type="ECO:0000259" key="2">
    <source>
        <dbReference type="Pfam" id="PF02563"/>
    </source>
</evidence>
<dbReference type="GO" id="GO:0015159">
    <property type="term" value="F:polysaccharide transmembrane transporter activity"/>
    <property type="evidence" value="ECO:0007669"/>
    <property type="project" value="InterPro"/>
</dbReference>
<protein>
    <submittedName>
        <fullName evidence="3">Polysaccharide biosynthesis/export protein</fullName>
    </submittedName>
</protein>
<dbReference type="AlphaFoldDB" id="A0A517QNU5"/>
<name>A0A517QNU5_9PLAN</name>
<gene>
    <name evidence="3" type="ORF">Mal48_25490</name>
</gene>
<dbReference type="InterPro" id="IPR049712">
    <property type="entry name" value="Poly_export"/>
</dbReference>
<dbReference type="RefSeq" id="WP_197441646.1">
    <property type="nucleotide sequence ID" value="NZ_CP036267.1"/>
</dbReference>
<evidence type="ECO:0000313" key="3">
    <source>
        <dbReference type="EMBL" id="QDT33296.1"/>
    </source>
</evidence>
<dbReference type="PANTHER" id="PTHR33619:SF3">
    <property type="entry name" value="POLYSACCHARIDE EXPORT PROTEIN GFCE-RELATED"/>
    <property type="match status" value="1"/>
</dbReference>
<organism evidence="3 4">
    <name type="scientific">Thalassoglobus polymorphus</name>
    <dbReference type="NCBI Taxonomy" id="2527994"/>
    <lineage>
        <taxon>Bacteria</taxon>
        <taxon>Pseudomonadati</taxon>
        <taxon>Planctomycetota</taxon>
        <taxon>Planctomycetia</taxon>
        <taxon>Planctomycetales</taxon>
        <taxon>Planctomycetaceae</taxon>
        <taxon>Thalassoglobus</taxon>
    </lineage>
</organism>
<keyword evidence="1" id="KW-0732">Signal</keyword>
<sequence length="429" mass="46375">MSSLMATQQRQLFGVICLSVALLNGCSLCDNLQAVPANRVPEEFLGRGKEQMQDISLSRLRQDQVDAYRLASGDVLGVYIENVLGTPDSSPPVHFPTEGNQAPALGFPIPVREDGTVDLPYVDSIPVNDLTVVEATDLIREVYAKNQILESEQAKVIVTLMRRREIQVTVIREESGGAEGVSKRGTGTTVELPAYENDVMHALNLTGGLPGTDALNEVFIIRGTFEDGYERDQMIAAIKNCKAECECPPAIPDGPTITRIPLRFYSEKIPQFKEEDIILKEGDIVYIPARDQERYYTGGLLTGGEQLLPRDYDLDVVEAVALAGGTFASGGTGIGGISQGGGFGGGGSGRDVGKSPSDLIVLRRLECGGQIPIRVDLNEALQNPSQRILVQPGDTLILRYTLAEELYNAAISVIGFNFLLDQVQNGSSF</sequence>
<dbReference type="Proteomes" id="UP000315724">
    <property type="component" value="Chromosome"/>
</dbReference>
<evidence type="ECO:0000313" key="4">
    <source>
        <dbReference type="Proteomes" id="UP000315724"/>
    </source>
</evidence>
<dbReference type="EMBL" id="CP036267">
    <property type="protein sequence ID" value="QDT33296.1"/>
    <property type="molecule type" value="Genomic_DNA"/>
</dbReference>
<proteinExistence type="predicted"/>
<dbReference type="Pfam" id="PF02563">
    <property type="entry name" value="Poly_export"/>
    <property type="match status" value="1"/>
</dbReference>
<dbReference type="InterPro" id="IPR003715">
    <property type="entry name" value="Poly_export_N"/>
</dbReference>
<dbReference type="PANTHER" id="PTHR33619">
    <property type="entry name" value="POLYSACCHARIDE EXPORT PROTEIN GFCE-RELATED"/>
    <property type="match status" value="1"/>
</dbReference>
<accession>A0A517QNU5</accession>
<evidence type="ECO:0000256" key="1">
    <source>
        <dbReference type="ARBA" id="ARBA00022729"/>
    </source>
</evidence>
<dbReference type="KEGG" id="tpol:Mal48_25490"/>
<feature type="domain" description="Polysaccharide export protein N-terminal" evidence="2">
    <location>
        <begin position="64"/>
        <end position="158"/>
    </location>
</feature>
<keyword evidence="4" id="KW-1185">Reference proteome</keyword>
<dbReference type="Gene3D" id="3.30.1950.10">
    <property type="entry name" value="wza like domain"/>
    <property type="match status" value="1"/>
</dbReference>
<reference evidence="3 4" key="1">
    <citation type="submission" date="2019-02" db="EMBL/GenBank/DDBJ databases">
        <title>Deep-cultivation of Planctomycetes and their phenomic and genomic characterization uncovers novel biology.</title>
        <authorList>
            <person name="Wiegand S."/>
            <person name="Jogler M."/>
            <person name="Boedeker C."/>
            <person name="Pinto D."/>
            <person name="Vollmers J."/>
            <person name="Rivas-Marin E."/>
            <person name="Kohn T."/>
            <person name="Peeters S.H."/>
            <person name="Heuer A."/>
            <person name="Rast P."/>
            <person name="Oberbeckmann S."/>
            <person name="Bunk B."/>
            <person name="Jeske O."/>
            <person name="Meyerdierks A."/>
            <person name="Storesund J.E."/>
            <person name="Kallscheuer N."/>
            <person name="Luecker S."/>
            <person name="Lage O.M."/>
            <person name="Pohl T."/>
            <person name="Merkel B.J."/>
            <person name="Hornburger P."/>
            <person name="Mueller R.-W."/>
            <person name="Bruemmer F."/>
            <person name="Labrenz M."/>
            <person name="Spormann A.M."/>
            <person name="Op den Camp H."/>
            <person name="Overmann J."/>
            <person name="Amann R."/>
            <person name="Jetten M.S.M."/>
            <person name="Mascher T."/>
            <person name="Medema M.H."/>
            <person name="Devos D.P."/>
            <person name="Kaster A.-K."/>
            <person name="Ovreas L."/>
            <person name="Rohde M."/>
            <person name="Galperin M.Y."/>
            <person name="Jogler C."/>
        </authorList>
    </citation>
    <scope>NUCLEOTIDE SEQUENCE [LARGE SCALE GENOMIC DNA]</scope>
    <source>
        <strain evidence="3 4">Mal48</strain>
    </source>
</reference>